<dbReference type="SUPFAM" id="SSF48652">
    <property type="entry name" value="Tetraspanin"/>
    <property type="match status" value="1"/>
</dbReference>
<comment type="subcellular location">
    <subcellularLocation>
        <location evidence="1 7">Membrane</location>
        <topology evidence="1 7">Multi-pass membrane protein</topology>
    </subcellularLocation>
</comment>
<organism evidence="8 9">
    <name type="scientific">Petromyzon marinus</name>
    <name type="common">Sea lamprey</name>
    <dbReference type="NCBI Taxonomy" id="7757"/>
    <lineage>
        <taxon>Eukaryota</taxon>
        <taxon>Metazoa</taxon>
        <taxon>Chordata</taxon>
        <taxon>Craniata</taxon>
        <taxon>Vertebrata</taxon>
        <taxon>Cyclostomata</taxon>
        <taxon>Hyperoartia</taxon>
        <taxon>Petromyzontiformes</taxon>
        <taxon>Petromyzontidae</taxon>
        <taxon>Petromyzon</taxon>
    </lineage>
</organism>
<dbReference type="Pfam" id="PF00335">
    <property type="entry name" value="Tetraspanin"/>
    <property type="match status" value="1"/>
</dbReference>
<dbReference type="GO" id="GO:0005886">
    <property type="term" value="C:plasma membrane"/>
    <property type="evidence" value="ECO:0007669"/>
    <property type="project" value="TreeGrafter"/>
</dbReference>
<keyword evidence="4 7" id="KW-1133">Transmembrane helix</keyword>
<reference evidence="9 10" key="1">
    <citation type="submission" date="2025-04" db="UniProtKB">
        <authorList>
            <consortium name="RefSeq"/>
        </authorList>
    </citation>
    <scope>IDENTIFICATION</scope>
    <source>
        <tissue evidence="9 10">Sperm</tissue>
    </source>
</reference>
<evidence type="ECO:0000313" key="10">
    <source>
        <dbReference type="RefSeq" id="XP_032804695.1"/>
    </source>
</evidence>
<evidence type="ECO:0000256" key="3">
    <source>
        <dbReference type="ARBA" id="ARBA00022692"/>
    </source>
</evidence>
<dbReference type="RefSeq" id="XP_032804694.1">
    <property type="nucleotide sequence ID" value="XM_032948803.1"/>
</dbReference>
<keyword evidence="3 7" id="KW-0812">Transmembrane</keyword>
<feature type="transmembrane region" description="Helical" evidence="7">
    <location>
        <begin position="84"/>
        <end position="108"/>
    </location>
</feature>
<evidence type="ECO:0000313" key="8">
    <source>
        <dbReference type="Proteomes" id="UP001318040"/>
    </source>
</evidence>
<accession>A0AAJ7WNV2</accession>
<dbReference type="InterPro" id="IPR000301">
    <property type="entry name" value="Tetraspanin_animals"/>
</dbReference>
<dbReference type="InterPro" id="IPR018499">
    <property type="entry name" value="Tetraspanin/Peripherin"/>
</dbReference>
<dbReference type="AlphaFoldDB" id="A0AAJ7WNV2"/>
<keyword evidence="6" id="KW-0325">Glycoprotein</keyword>
<feature type="transmembrane region" description="Helical" evidence="7">
    <location>
        <begin position="12"/>
        <end position="36"/>
    </location>
</feature>
<evidence type="ECO:0000256" key="1">
    <source>
        <dbReference type="ARBA" id="ARBA00004141"/>
    </source>
</evidence>
<protein>
    <recommendedName>
        <fullName evidence="7">Tetraspanin</fullName>
    </recommendedName>
</protein>
<dbReference type="CDD" id="cd03156">
    <property type="entry name" value="uroplakin_I_like_LEL"/>
    <property type="match status" value="1"/>
</dbReference>
<evidence type="ECO:0000256" key="7">
    <source>
        <dbReference type="RuleBase" id="RU361218"/>
    </source>
</evidence>
<evidence type="ECO:0000256" key="2">
    <source>
        <dbReference type="ARBA" id="ARBA00006840"/>
    </source>
</evidence>
<keyword evidence="5 7" id="KW-0472">Membrane</keyword>
<dbReference type="InterPro" id="IPR008952">
    <property type="entry name" value="Tetraspanin_EC2_sf"/>
</dbReference>
<evidence type="ECO:0000256" key="6">
    <source>
        <dbReference type="ARBA" id="ARBA00023180"/>
    </source>
</evidence>
<dbReference type="RefSeq" id="XP_032804695.1">
    <property type="nucleotide sequence ID" value="XM_032948804.1"/>
</dbReference>
<evidence type="ECO:0000256" key="5">
    <source>
        <dbReference type="ARBA" id="ARBA00023136"/>
    </source>
</evidence>
<dbReference type="PIRSF" id="PIRSF002419">
    <property type="entry name" value="Tetraspanin"/>
    <property type="match status" value="1"/>
</dbReference>
<keyword evidence="8" id="KW-1185">Reference proteome</keyword>
<comment type="similarity">
    <text evidence="2 7">Belongs to the tetraspanin (TM4SF) family.</text>
</comment>
<dbReference type="PRINTS" id="PR00259">
    <property type="entry name" value="TMFOUR"/>
</dbReference>
<name>A0AAJ7WNV2_PETMA</name>
<dbReference type="CTD" id="90139"/>
<evidence type="ECO:0000256" key="4">
    <source>
        <dbReference type="ARBA" id="ARBA00022989"/>
    </source>
</evidence>
<dbReference type="FunFam" id="1.10.1450.10:FF:000012">
    <property type="entry name" value="Tetraspanin"/>
    <property type="match status" value="1"/>
</dbReference>
<dbReference type="PANTHER" id="PTHR19282">
    <property type="entry name" value="TETRASPANIN"/>
    <property type="match status" value="1"/>
</dbReference>
<proteinExistence type="inferred from homology"/>
<feature type="transmembrane region" description="Helical" evidence="7">
    <location>
        <begin position="56"/>
        <end position="77"/>
    </location>
</feature>
<sequence length="247" mass="27709">MESNCLSCVKYLMFFFNFLIFLGGAALLAVGIWVAADPRGFREIVASNPLLFTGTYIMLAAGVVLFLLGFLGCCGAIRESRGLLMTFFVFVLLIFIVELVGAVTAFVFKTRLNEDFFKNDLKKQYRGDNNTDVFSKTWNTIMISLKCCGVSGVDDFGKDSVFHELYQMQPMPEACCKRQMNGQEGHSINKTRCFSQDPDFYNKEGCYLTMLKSFQMYVYVVGAVGIGVLAIELFAMIFAICLFRGID</sequence>
<gene>
    <name evidence="9 10" type="primary">LOC116939868</name>
</gene>
<feature type="transmembrane region" description="Helical" evidence="7">
    <location>
        <begin position="217"/>
        <end position="243"/>
    </location>
</feature>
<dbReference type="KEGG" id="pmrn:116939868"/>
<dbReference type="Gene3D" id="1.10.1450.10">
    <property type="entry name" value="Tetraspanin"/>
    <property type="match status" value="1"/>
</dbReference>
<evidence type="ECO:0000313" key="9">
    <source>
        <dbReference type="RefSeq" id="XP_032804694.1"/>
    </source>
</evidence>
<dbReference type="Proteomes" id="UP001318040">
    <property type="component" value="Chromosome 7"/>
</dbReference>
<dbReference type="PANTHER" id="PTHR19282:SF558">
    <property type="entry name" value="TETRASPANIN"/>
    <property type="match status" value="1"/>
</dbReference>